<feature type="domain" description="Tyr recombinase" evidence="2">
    <location>
        <begin position="21"/>
        <end position="114"/>
    </location>
</feature>
<keyword evidence="1" id="KW-0233">DNA recombination</keyword>
<evidence type="ECO:0000256" key="1">
    <source>
        <dbReference type="ARBA" id="ARBA00023172"/>
    </source>
</evidence>
<sequence>MSTRKTRGSALRRDWLPILPELHEALEWWHSHRPYRGDNVFMMLDDTIHCYHQPGAPYKHRQKFMARLCKRAGIERPFGFQAIRHRRAVDLYKQGPRLRDIQLWLRHESAATTERSLKG</sequence>
<name>A0A7M3MA69_9BACT</name>
<dbReference type="GO" id="GO:0006310">
    <property type="term" value="P:DNA recombination"/>
    <property type="evidence" value="ECO:0007669"/>
    <property type="project" value="UniProtKB-KW"/>
</dbReference>
<reference evidence="3 4" key="1">
    <citation type="submission" date="2018-06" db="EMBL/GenBank/DDBJ databases">
        <title>Complete genome of Desulfovibrio indonesiensis P37SLT.</title>
        <authorList>
            <person name="Crispim J.S."/>
            <person name="Vidigal P.M.P."/>
            <person name="Silva L.C.F."/>
            <person name="Laguardia C.N."/>
            <person name="Araujo L.C."/>
            <person name="Dias R.S."/>
            <person name="Sousa M.P."/>
            <person name="Paula S.O."/>
            <person name="Silva C."/>
        </authorList>
    </citation>
    <scope>NUCLEOTIDE SEQUENCE [LARGE SCALE GENOMIC DNA]</scope>
    <source>
        <strain evidence="3 4">P37SLT</strain>
    </source>
</reference>
<dbReference type="GO" id="GO:0015074">
    <property type="term" value="P:DNA integration"/>
    <property type="evidence" value="ECO:0007669"/>
    <property type="project" value="InterPro"/>
</dbReference>
<dbReference type="SUPFAM" id="SSF56349">
    <property type="entry name" value="DNA breaking-rejoining enzymes"/>
    <property type="match status" value="1"/>
</dbReference>
<dbReference type="Proteomes" id="UP000448292">
    <property type="component" value="Unassembled WGS sequence"/>
</dbReference>
<comment type="caution">
    <text evidence="3">The sequence shown here is derived from an EMBL/GenBank/DDBJ whole genome shotgun (WGS) entry which is preliminary data.</text>
</comment>
<dbReference type="Pfam" id="PF00589">
    <property type="entry name" value="Phage_integrase"/>
    <property type="match status" value="1"/>
</dbReference>
<evidence type="ECO:0000313" key="3">
    <source>
        <dbReference type="EMBL" id="TVM14496.1"/>
    </source>
</evidence>
<dbReference type="AlphaFoldDB" id="A0A7M3MA69"/>
<proteinExistence type="predicted"/>
<keyword evidence="4" id="KW-1185">Reference proteome</keyword>
<evidence type="ECO:0000259" key="2">
    <source>
        <dbReference type="Pfam" id="PF00589"/>
    </source>
</evidence>
<dbReference type="InterPro" id="IPR002104">
    <property type="entry name" value="Integrase_catalytic"/>
</dbReference>
<protein>
    <recommendedName>
        <fullName evidence="2">Tyr recombinase domain-containing protein</fullName>
    </recommendedName>
</protein>
<gene>
    <name evidence="3" type="ORF">DPQ33_17425</name>
</gene>
<dbReference type="EMBL" id="QMIE01000024">
    <property type="protein sequence ID" value="TVM14496.1"/>
    <property type="molecule type" value="Genomic_DNA"/>
</dbReference>
<accession>A0A7M3MA69</accession>
<dbReference type="Gene3D" id="1.10.443.10">
    <property type="entry name" value="Intergrase catalytic core"/>
    <property type="match status" value="1"/>
</dbReference>
<organism evidence="3 4">
    <name type="scientific">Oceanidesulfovibrio indonesiensis</name>
    <dbReference type="NCBI Taxonomy" id="54767"/>
    <lineage>
        <taxon>Bacteria</taxon>
        <taxon>Pseudomonadati</taxon>
        <taxon>Thermodesulfobacteriota</taxon>
        <taxon>Desulfovibrionia</taxon>
        <taxon>Desulfovibrionales</taxon>
        <taxon>Desulfovibrionaceae</taxon>
        <taxon>Oceanidesulfovibrio</taxon>
    </lineage>
</organism>
<dbReference type="InterPro" id="IPR013762">
    <property type="entry name" value="Integrase-like_cat_sf"/>
</dbReference>
<dbReference type="OrthoDB" id="5450216at2"/>
<dbReference type="InterPro" id="IPR011010">
    <property type="entry name" value="DNA_brk_join_enz"/>
</dbReference>
<dbReference type="GO" id="GO:0003677">
    <property type="term" value="F:DNA binding"/>
    <property type="evidence" value="ECO:0007669"/>
    <property type="project" value="InterPro"/>
</dbReference>
<evidence type="ECO:0000313" key="4">
    <source>
        <dbReference type="Proteomes" id="UP000448292"/>
    </source>
</evidence>